<dbReference type="Pfam" id="PF06013">
    <property type="entry name" value="WXG100"/>
    <property type="match status" value="1"/>
</dbReference>
<evidence type="ECO:0000313" key="1">
    <source>
        <dbReference type="EMBL" id="TDZ80097.1"/>
    </source>
</evidence>
<reference evidence="1 2" key="1">
    <citation type="journal article" date="2019" name="Sci. Rep.">
        <title>Extended insight into the Mycobacterium chelonae-abscessus complex through whole genome sequencing of Mycobacterium salmoniphilum outbreak and Mycobacterium salmoniphilum-like strains.</title>
        <authorList>
            <person name="Behra P.R.K."/>
            <person name="Das S."/>
            <person name="Pettersson B.M.F."/>
            <person name="Shirreff L."/>
            <person name="DuCote T."/>
            <person name="Jacobsson K.G."/>
            <person name="Ennis D.G."/>
            <person name="Kirsebom L.A."/>
        </authorList>
    </citation>
    <scope>NUCLEOTIDE SEQUENCE [LARGE SCALE GENOMIC DNA]</scope>
    <source>
        <strain evidence="1 2">DE 4585</strain>
    </source>
</reference>
<evidence type="ECO:0008006" key="3">
    <source>
        <dbReference type="Google" id="ProtNLM"/>
    </source>
</evidence>
<sequence length="99" mass="10922">MPEPLRVTPEEINRHAWSLIDAVTDSRADHDQDEDHIAEAAGGFIGESAKALTEAQGTWSDQGNVLHKNLGEMGTWMQEAAGKFVAQDERSRDNIVRGH</sequence>
<gene>
    <name evidence="1" type="ORF">DE4585_03848</name>
</gene>
<dbReference type="InterPro" id="IPR036689">
    <property type="entry name" value="ESAT-6-like_sf"/>
</dbReference>
<name>A0A4R8RZV9_9MYCO</name>
<evidence type="ECO:0000313" key="2">
    <source>
        <dbReference type="Proteomes" id="UP000295117"/>
    </source>
</evidence>
<organism evidence="1 2">
    <name type="scientific">Mycobacteroides salmoniphilum</name>
    <dbReference type="NCBI Taxonomy" id="404941"/>
    <lineage>
        <taxon>Bacteria</taxon>
        <taxon>Bacillati</taxon>
        <taxon>Actinomycetota</taxon>
        <taxon>Actinomycetes</taxon>
        <taxon>Mycobacteriales</taxon>
        <taxon>Mycobacteriaceae</taxon>
        <taxon>Mycobacteroides</taxon>
    </lineage>
</organism>
<accession>A0A4R8RZV9</accession>
<dbReference type="AlphaFoldDB" id="A0A4R8RZV9"/>
<dbReference type="Gene3D" id="1.10.287.1060">
    <property type="entry name" value="ESAT-6-like"/>
    <property type="match status" value="1"/>
</dbReference>
<protein>
    <recommendedName>
        <fullName evidence="3">WXG100 family type VII secretion target</fullName>
    </recommendedName>
</protein>
<dbReference type="Proteomes" id="UP000295117">
    <property type="component" value="Unassembled WGS sequence"/>
</dbReference>
<dbReference type="SUPFAM" id="SSF140453">
    <property type="entry name" value="EsxAB dimer-like"/>
    <property type="match status" value="1"/>
</dbReference>
<dbReference type="RefSeq" id="WP_134072633.1">
    <property type="nucleotide sequence ID" value="NZ_PECH01000008.1"/>
</dbReference>
<dbReference type="InterPro" id="IPR010310">
    <property type="entry name" value="T7SS_ESAT-6-like"/>
</dbReference>
<comment type="caution">
    <text evidence="1">The sequence shown here is derived from an EMBL/GenBank/DDBJ whole genome shotgun (WGS) entry which is preliminary data.</text>
</comment>
<dbReference type="EMBL" id="PECH01000008">
    <property type="protein sequence ID" value="TDZ80097.1"/>
    <property type="molecule type" value="Genomic_DNA"/>
</dbReference>
<proteinExistence type="predicted"/>